<gene>
    <name evidence="1" type="ORF">RM573_02185</name>
</gene>
<dbReference type="Proteomes" id="UP001266357">
    <property type="component" value="Unassembled WGS sequence"/>
</dbReference>
<dbReference type="EMBL" id="JAVRIF010000001">
    <property type="protein sequence ID" value="MDT0602393.1"/>
    <property type="molecule type" value="Genomic_DNA"/>
</dbReference>
<sequence>MFEHTQLKSFNKSTSDSFHQQKNFIKKVLAGRISQCPQCKQNLTINLSHLDEPSTIRCAKKCTDIELDCS</sequence>
<name>A0ABU2ZWS8_9GAMM</name>
<accession>A0ABU2ZWS8</accession>
<proteinExistence type="predicted"/>
<evidence type="ECO:0000313" key="1">
    <source>
        <dbReference type="EMBL" id="MDT0602393.1"/>
    </source>
</evidence>
<keyword evidence="2" id="KW-1185">Reference proteome</keyword>
<evidence type="ECO:0000313" key="2">
    <source>
        <dbReference type="Proteomes" id="UP001266357"/>
    </source>
</evidence>
<organism evidence="1 2">
    <name type="scientific">Thalassotalea castellviae</name>
    <dbReference type="NCBI Taxonomy" id="3075612"/>
    <lineage>
        <taxon>Bacteria</taxon>
        <taxon>Pseudomonadati</taxon>
        <taxon>Pseudomonadota</taxon>
        <taxon>Gammaproteobacteria</taxon>
        <taxon>Alteromonadales</taxon>
        <taxon>Colwelliaceae</taxon>
        <taxon>Thalassotalea</taxon>
    </lineage>
</organism>
<comment type="caution">
    <text evidence="1">The sequence shown here is derived from an EMBL/GenBank/DDBJ whole genome shotgun (WGS) entry which is preliminary data.</text>
</comment>
<protein>
    <submittedName>
        <fullName evidence="1">Uncharacterized protein</fullName>
    </submittedName>
</protein>
<dbReference type="RefSeq" id="WP_311576525.1">
    <property type="nucleotide sequence ID" value="NZ_JAVRIF010000001.1"/>
</dbReference>
<reference evidence="1 2" key="1">
    <citation type="submission" date="2023-09" db="EMBL/GenBank/DDBJ databases">
        <authorList>
            <person name="Rey-Velasco X."/>
        </authorList>
    </citation>
    <scope>NUCLEOTIDE SEQUENCE [LARGE SCALE GENOMIC DNA]</scope>
    <source>
        <strain evidence="1 2">W431</strain>
    </source>
</reference>